<proteinExistence type="predicted"/>
<keyword evidence="1" id="KW-0472">Membrane</keyword>
<dbReference type="STRING" id="863239.GCA_000213935_02319"/>
<evidence type="ECO:0008006" key="4">
    <source>
        <dbReference type="Google" id="ProtNLM"/>
    </source>
</evidence>
<evidence type="ECO:0000313" key="2">
    <source>
        <dbReference type="EMBL" id="HCT13331.1"/>
    </source>
</evidence>
<protein>
    <recommendedName>
        <fullName evidence="4">Integral membrane protein</fullName>
    </recommendedName>
</protein>
<feature type="transmembrane region" description="Helical" evidence="1">
    <location>
        <begin position="47"/>
        <end position="69"/>
    </location>
</feature>
<reference evidence="2 3" key="1">
    <citation type="journal article" date="2018" name="Nat. Biotechnol.">
        <title>A standardized bacterial taxonomy based on genome phylogeny substantially revises the tree of life.</title>
        <authorList>
            <person name="Parks D.H."/>
            <person name="Chuvochina M."/>
            <person name="Waite D.W."/>
            <person name="Rinke C."/>
            <person name="Skarshewski A."/>
            <person name="Chaumeil P.A."/>
            <person name="Hugenholtz P."/>
        </authorList>
    </citation>
    <scope>NUCLEOTIDE SEQUENCE [LARGE SCALE GENOMIC DNA]</scope>
    <source>
        <strain evidence="2">UBA11247</strain>
    </source>
</reference>
<evidence type="ECO:0000256" key="1">
    <source>
        <dbReference type="SAM" id="Phobius"/>
    </source>
</evidence>
<evidence type="ECO:0000313" key="3">
    <source>
        <dbReference type="Proteomes" id="UP000261739"/>
    </source>
</evidence>
<organism evidence="2 3">
    <name type="scientific">Corynebacterium nuruki</name>
    <dbReference type="NCBI Taxonomy" id="1032851"/>
    <lineage>
        <taxon>Bacteria</taxon>
        <taxon>Bacillati</taxon>
        <taxon>Actinomycetota</taxon>
        <taxon>Actinomycetes</taxon>
        <taxon>Mycobacteriales</taxon>
        <taxon>Corynebacteriaceae</taxon>
        <taxon>Corynebacterium</taxon>
    </lineage>
</organism>
<keyword evidence="1" id="KW-1133">Transmembrane helix</keyword>
<keyword evidence="1" id="KW-0812">Transmembrane</keyword>
<gene>
    <name evidence="2" type="ORF">DIW82_00650</name>
</gene>
<dbReference type="EMBL" id="DQID01000014">
    <property type="protein sequence ID" value="HCT13331.1"/>
    <property type="molecule type" value="Genomic_DNA"/>
</dbReference>
<sequence length="140" mass="14651">MNVSPDGDITDHRRPLLRAARLGGIGIAVLTVISLAVWGGSRELPGIWGVLIGAAIGGGFVLATVGIVLLTSNTTPQTTMIVVLGSWLLKFIVVLVILLLIKDMDFYDHTAMAVTVILALVVGLATESVGVLRTTTTYVG</sequence>
<feature type="transmembrane region" description="Helical" evidence="1">
    <location>
        <begin position="113"/>
        <end position="132"/>
    </location>
</feature>
<feature type="transmembrane region" description="Helical" evidence="1">
    <location>
        <begin position="22"/>
        <end position="41"/>
    </location>
</feature>
<feature type="transmembrane region" description="Helical" evidence="1">
    <location>
        <begin position="81"/>
        <end position="101"/>
    </location>
</feature>
<dbReference type="AlphaFoldDB" id="A0A3D4SWG2"/>
<dbReference type="Proteomes" id="UP000261739">
    <property type="component" value="Unassembled WGS sequence"/>
</dbReference>
<name>A0A3D4SWG2_9CORY</name>
<comment type="caution">
    <text evidence="2">The sequence shown here is derived from an EMBL/GenBank/DDBJ whole genome shotgun (WGS) entry which is preliminary data.</text>
</comment>
<accession>A0A3D4SWG2</accession>